<dbReference type="InterPro" id="IPR001128">
    <property type="entry name" value="Cyt_P450"/>
</dbReference>
<keyword evidence="9" id="KW-0812">Transmembrane</keyword>
<dbReference type="Proteomes" id="UP000735302">
    <property type="component" value="Unassembled WGS sequence"/>
</dbReference>
<dbReference type="GO" id="GO:0005506">
    <property type="term" value="F:iron ion binding"/>
    <property type="evidence" value="ECO:0007669"/>
    <property type="project" value="InterPro"/>
</dbReference>
<organism evidence="10 11">
    <name type="scientific">Plakobranchus ocellatus</name>
    <dbReference type="NCBI Taxonomy" id="259542"/>
    <lineage>
        <taxon>Eukaryota</taxon>
        <taxon>Metazoa</taxon>
        <taxon>Spiralia</taxon>
        <taxon>Lophotrochozoa</taxon>
        <taxon>Mollusca</taxon>
        <taxon>Gastropoda</taxon>
        <taxon>Heterobranchia</taxon>
        <taxon>Euthyneura</taxon>
        <taxon>Panpulmonata</taxon>
        <taxon>Sacoglossa</taxon>
        <taxon>Placobranchoidea</taxon>
        <taxon>Plakobranchidae</taxon>
        <taxon>Plakobranchus</taxon>
    </lineage>
</organism>
<keyword evidence="7 8" id="KW-0349">Heme</keyword>
<dbReference type="GO" id="GO:0006082">
    <property type="term" value="P:organic acid metabolic process"/>
    <property type="evidence" value="ECO:0007669"/>
    <property type="project" value="TreeGrafter"/>
</dbReference>
<comment type="similarity">
    <text evidence="2 8">Belongs to the cytochrome P450 family.</text>
</comment>
<dbReference type="InterPro" id="IPR036396">
    <property type="entry name" value="Cyt_P450_sf"/>
</dbReference>
<protein>
    <submittedName>
        <fullName evidence="10">Cytochrome p450 2j5</fullName>
    </submittedName>
</protein>
<keyword evidence="4 8" id="KW-0560">Oxidoreductase</keyword>
<name>A0AAV4A401_9GAST</name>
<comment type="cofactor">
    <cofactor evidence="1 7">
        <name>heme</name>
        <dbReference type="ChEBI" id="CHEBI:30413"/>
    </cofactor>
</comment>
<evidence type="ECO:0000313" key="11">
    <source>
        <dbReference type="Proteomes" id="UP000735302"/>
    </source>
</evidence>
<feature type="transmembrane region" description="Helical" evidence="9">
    <location>
        <begin position="7"/>
        <end position="27"/>
    </location>
</feature>
<evidence type="ECO:0000256" key="9">
    <source>
        <dbReference type="SAM" id="Phobius"/>
    </source>
</evidence>
<dbReference type="GO" id="GO:0005737">
    <property type="term" value="C:cytoplasm"/>
    <property type="evidence" value="ECO:0007669"/>
    <property type="project" value="TreeGrafter"/>
</dbReference>
<dbReference type="Gene3D" id="1.10.630.10">
    <property type="entry name" value="Cytochrome P450"/>
    <property type="match status" value="1"/>
</dbReference>
<dbReference type="PROSITE" id="PS00086">
    <property type="entry name" value="CYTOCHROME_P450"/>
    <property type="match status" value="1"/>
</dbReference>
<accession>A0AAV4A401</accession>
<evidence type="ECO:0000256" key="8">
    <source>
        <dbReference type="RuleBase" id="RU000461"/>
    </source>
</evidence>
<dbReference type="InterPro" id="IPR017972">
    <property type="entry name" value="Cyt_P450_CS"/>
</dbReference>
<evidence type="ECO:0000256" key="3">
    <source>
        <dbReference type="ARBA" id="ARBA00022723"/>
    </source>
</evidence>
<dbReference type="SUPFAM" id="SSF48264">
    <property type="entry name" value="Cytochrome P450"/>
    <property type="match status" value="1"/>
</dbReference>
<comment type="caution">
    <text evidence="10">The sequence shown here is derived from an EMBL/GenBank/DDBJ whole genome shotgun (WGS) entry which is preliminary data.</text>
</comment>
<dbReference type="GO" id="GO:0020037">
    <property type="term" value="F:heme binding"/>
    <property type="evidence" value="ECO:0007669"/>
    <property type="project" value="InterPro"/>
</dbReference>
<keyword evidence="9" id="KW-0472">Membrane</keyword>
<evidence type="ECO:0000256" key="6">
    <source>
        <dbReference type="ARBA" id="ARBA00023033"/>
    </source>
</evidence>
<dbReference type="InterPro" id="IPR050182">
    <property type="entry name" value="Cytochrome_P450_fam2"/>
</dbReference>
<evidence type="ECO:0000313" key="10">
    <source>
        <dbReference type="EMBL" id="GFO01913.1"/>
    </source>
</evidence>
<dbReference type="Pfam" id="PF00067">
    <property type="entry name" value="p450"/>
    <property type="match status" value="1"/>
</dbReference>
<evidence type="ECO:0000256" key="2">
    <source>
        <dbReference type="ARBA" id="ARBA00010617"/>
    </source>
</evidence>
<keyword evidence="5 7" id="KW-0408">Iron</keyword>
<evidence type="ECO:0000256" key="4">
    <source>
        <dbReference type="ARBA" id="ARBA00023002"/>
    </source>
</evidence>
<evidence type="ECO:0000256" key="7">
    <source>
        <dbReference type="PIRSR" id="PIRSR602401-1"/>
    </source>
</evidence>
<proteinExistence type="inferred from homology"/>
<evidence type="ECO:0000256" key="1">
    <source>
        <dbReference type="ARBA" id="ARBA00001971"/>
    </source>
</evidence>
<keyword evidence="3 7" id="KW-0479">Metal-binding</keyword>
<gene>
    <name evidence="10" type="ORF">PoB_002841800</name>
</gene>
<dbReference type="PRINTS" id="PR00385">
    <property type="entry name" value="P450"/>
</dbReference>
<feature type="binding site" description="axial binding residue" evidence="7">
    <location>
        <position position="449"/>
    </location>
    <ligand>
        <name>heme</name>
        <dbReference type="ChEBI" id="CHEBI:30413"/>
    </ligand>
    <ligandPart>
        <name>Fe</name>
        <dbReference type="ChEBI" id="CHEBI:18248"/>
    </ligandPart>
</feature>
<dbReference type="FunFam" id="1.10.630.10:FF:000036">
    <property type="entry name" value="CYtochrome P450 family"/>
    <property type="match status" value="1"/>
</dbReference>
<keyword evidence="9" id="KW-1133">Transmembrane helix</keyword>
<reference evidence="10 11" key="1">
    <citation type="journal article" date="2021" name="Elife">
        <title>Chloroplast acquisition without the gene transfer in kleptoplastic sea slugs, Plakobranchus ocellatus.</title>
        <authorList>
            <person name="Maeda T."/>
            <person name="Takahashi S."/>
            <person name="Yoshida T."/>
            <person name="Shimamura S."/>
            <person name="Takaki Y."/>
            <person name="Nagai Y."/>
            <person name="Toyoda A."/>
            <person name="Suzuki Y."/>
            <person name="Arimoto A."/>
            <person name="Ishii H."/>
            <person name="Satoh N."/>
            <person name="Nishiyama T."/>
            <person name="Hasebe M."/>
            <person name="Maruyama T."/>
            <person name="Minagawa J."/>
            <person name="Obokata J."/>
            <person name="Shigenobu S."/>
        </authorList>
    </citation>
    <scope>NUCLEOTIDE SEQUENCE [LARGE SCALE GENOMIC DNA]</scope>
</reference>
<dbReference type="AlphaFoldDB" id="A0AAV4A401"/>
<dbReference type="InterPro" id="IPR002401">
    <property type="entry name" value="Cyt_P450_E_grp-I"/>
</dbReference>
<keyword evidence="11" id="KW-1185">Reference proteome</keyword>
<dbReference type="PANTHER" id="PTHR24300">
    <property type="entry name" value="CYTOCHROME P450 508A4-RELATED"/>
    <property type="match status" value="1"/>
</dbReference>
<sequence length="555" mass="63019">MFQLTDFTEITWALVAVVIGTLGYWAWRKLKPKYNGYNIPPFPVKRSFPLGHLRAWTKGSELENIANFREKAGDIFSLDLAGNLVVVVSDFDAIKEVMVNRWTEAPDRPTSPVTYILEEVDLGIVNGKGERWKAERGTALTILRSFGMGKNILAEKIQEEFEIFLEKIAEFKGKPVDTKLLINVSISNIICSIIVGKRFNHDDPSFVKLMQNLSYAFQRSPGFALTPFVAIAKRLPFDLFGFQTWMDHVLSIRSNFSIPHIKEAKENLAKGEALTSYITSYLEKMRKENELNSSSLLNDENLIATIRGLFAAGTETVSTTIYWCILLCLHHPEIQDKVYKEISEQVGHGRRVTMHDRPNLRYLDAVIRETQRYASLAPMLPRKVVKSFELNGFNIPKDTVILLNIYSSLHDAKVWDDPENFCPERFLDSKGNLINHEELVPFGLGKRSCPGEALAKMELFIFMSSLFQRFRFEPEDPSGELPPIEKYFTIVLYPKNYRVRLSGPPSGQGADGRARSRDIRVPADLRADSVLTMPLEVCKAFGLYNRQPGPVRAGE</sequence>
<dbReference type="PRINTS" id="PR00463">
    <property type="entry name" value="EP450I"/>
</dbReference>
<dbReference type="GO" id="GO:0016712">
    <property type="term" value="F:oxidoreductase activity, acting on paired donors, with incorporation or reduction of molecular oxygen, reduced flavin or flavoprotein as one donor, and incorporation of one atom of oxygen"/>
    <property type="evidence" value="ECO:0007669"/>
    <property type="project" value="TreeGrafter"/>
</dbReference>
<dbReference type="PANTHER" id="PTHR24300:SF375">
    <property type="entry name" value="CYTOCHROME P450 FAMILY"/>
    <property type="match status" value="1"/>
</dbReference>
<keyword evidence="6 8" id="KW-0503">Monooxygenase</keyword>
<dbReference type="EMBL" id="BLXT01003551">
    <property type="protein sequence ID" value="GFO01913.1"/>
    <property type="molecule type" value="Genomic_DNA"/>
</dbReference>
<dbReference type="GO" id="GO:0006805">
    <property type="term" value="P:xenobiotic metabolic process"/>
    <property type="evidence" value="ECO:0007669"/>
    <property type="project" value="TreeGrafter"/>
</dbReference>
<evidence type="ECO:0000256" key="5">
    <source>
        <dbReference type="ARBA" id="ARBA00023004"/>
    </source>
</evidence>